<gene>
    <name evidence="3" type="ORF">PM006_17700</name>
</gene>
<dbReference type="AlphaFoldDB" id="A0AAW6AVR2"/>
<feature type="compositionally biased region" description="Basic and acidic residues" evidence="2">
    <location>
        <begin position="214"/>
        <end position="229"/>
    </location>
</feature>
<reference evidence="3" key="1">
    <citation type="submission" date="2023-01" db="EMBL/GenBank/DDBJ databases">
        <title>Human gut microbiome strain richness.</title>
        <authorList>
            <person name="Chen-Liaw A."/>
        </authorList>
    </citation>
    <scope>NUCLEOTIDE SEQUENCE</scope>
    <source>
        <strain evidence="3">B1_m1001713B170214d0_201011</strain>
    </source>
</reference>
<evidence type="ECO:0000256" key="1">
    <source>
        <dbReference type="SAM" id="Coils"/>
    </source>
</evidence>
<evidence type="ECO:0000256" key="2">
    <source>
        <dbReference type="SAM" id="MobiDB-lite"/>
    </source>
</evidence>
<comment type="caution">
    <text evidence="3">The sequence shown here is derived from an EMBL/GenBank/DDBJ whole genome shotgun (WGS) entry which is preliminary data.</text>
</comment>
<name>A0AAW6AVR2_CLOSY</name>
<organism evidence="3 4">
    <name type="scientific">Clostridium symbiosum</name>
    <name type="common">Bacteroides symbiosus</name>
    <dbReference type="NCBI Taxonomy" id="1512"/>
    <lineage>
        <taxon>Bacteria</taxon>
        <taxon>Bacillati</taxon>
        <taxon>Bacillota</taxon>
        <taxon>Clostridia</taxon>
        <taxon>Lachnospirales</taxon>
        <taxon>Lachnospiraceae</taxon>
        <taxon>Otoolea</taxon>
    </lineage>
</organism>
<proteinExistence type="predicted"/>
<dbReference type="EMBL" id="JAQLGM010000056">
    <property type="protein sequence ID" value="MDB2002034.1"/>
    <property type="molecule type" value="Genomic_DNA"/>
</dbReference>
<dbReference type="InterPro" id="IPR009785">
    <property type="entry name" value="Prophage_Lj928_Orf309"/>
</dbReference>
<feature type="coiled-coil region" evidence="1">
    <location>
        <begin position="14"/>
        <end position="108"/>
    </location>
</feature>
<protein>
    <submittedName>
        <fullName evidence="3">DUF1351 domain-containing protein</fullName>
    </submittedName>
</protein>
<dbReference type="Proteomes" id="UP001300871">
    <property type="component" value="Unassembled WGS sequence"/>
</dbReference>
<sequence>MELRIYNPQDDGFIQKIEWNFEELKNEITVASEEYAVSVYTDDAIKAAKADRAKLNKFVDAMEAKRKELKKKVMVPYEQFEKEEKELVAIVQRAIDNIDTQVKDYERRQREEKTAKIREFYDDNIHDIEKYLPFERVFKPEYANASTTMKSVKEDILEMIQKVDEGLAILNEVDSPYAGDMKEVFLRTYDIGQAIAERNRLEAAEQKRKEYEAERAKAKAEQEARRKAEAQAVMAAGKKQEEKTAEPESQQTAVPVPAVEIVEESIHVLDFRVYATSIQLAGLKQYLKTNGIRFEPVPKQ</sequence>
<feature type="region of interest" description="Disordered" evidence="2">
    <location>
        <begin position="214"/>
        <end position="253"/>
    </location>
</feature>
<dbReference type="Pfam" id="PF07083">
    <property type="entry name" value="DUF1351"/>
    <property type="match status" value="1"/>
</dbReference>
<accession>A0AAW6AVR2</accession>
<dbReference type="RefSeq" id="WP_272123658.1">
    <property type="nucleotide sequence ID" value="NZ_JAQLGH010000047.1"/>
</dbReference>
<evidence type="ECO:0000313" key="4">
    <source>
        <dbReference type="Proteomes" id="UP001300871"/>
    </source>
</evidence>
<keyword evidence="1" id="KW-0175">Coiled coil</keyword>
<evidence type="ECO:0000313" key="3">
    <source>
        <dbReference type="EMBL" id="MDB2002034.1"/>
    </source>
</evidence>